<accession>A0ACC0ZQT3</accession>
<gene>
    <name evidence="1" type="ORF">Pint_00377</name>
</gene>
<sequence>MAEASSNFLATKRYAVVTRGNKGIGFEICRQLASKGVIVLVTARDEKKGLEAVERLGHYGLSHLVLFHRLDVTDPASIASLANFITTQFPKLDILVNNAGTAGAVKDPDAFSRAVKLAGGWVEECVNTNYYGVKRMAEALVPLLQLSDSPRIVNVTSLLGTLKNVPGESVKGVLLDVNRLTEERLDELLNKFLKDFKEGWLDKEGWPVYQSAYIVSKAAMNAYTRILAKKCPRFMINCVSPGFVMTDMNCNVGLLTVAEGAESCVRVALLPHGGPSALYFSRNHVTTF</sequence>
<reference evidence="2" key="1">
    <citation type="journal article" date="2023" name="G3 (Bethesda)">
        <title>Genome assembly and association tests identify interacting loci associated with vigor, precocity, and sex in interspecific pistachio rootstocks.</title>
        <authorList>
            <person name="Palmer W."/>
            <person name="Jacygrad E."/>
            <person name="Sagayaradj S."/>
            <person name="Cavanaugh K."/>
            <person name="Han R."/>
            <person name="Bertier L."/>
            <person name="Beede B."/>
            <person name="Kafkas S."/>
            <person name="Golino D."/>
            <person name="Preece J."/>
            <person name="Michelmore R."/>
        </authorList>
    </citation>
    <scope>NUCLEOTIDE SEQUENCE [LARGE SCALE GENOMIC DNA]</scope>
</reference>
<evidence type="ECO:0000313" key="2">
    <source>
        <dbReference type="Proteomes" id="UP001163603"/>
    </source>
</evidence>
<protein>
    <submittedName>
        <fullName evidence="1">Uncharacterized protein</fullName>
    </submittedName>
</protein>
<evidence type="ECO:0000313" key="1">
    <source>
        <dbReference type="EMBL" id="KAJ0054365.1"/>
    </source>
</evidence>
<proteinExistence type="predicted"/>
<organism evidence="1 2">
    <name type="scientific">Pistacia integerrima</name>
    <dbReference type="NCBI Taxonomy" id="434235"/>
    <lineage>
        <taxon>Eukaryota</taxon>
        <taxon>Viridiplantae</taxon>
        <taxon>Streptophyta</taxon>
        <taxon>Embryophyta</taxon>
        <taxon>Tracheophyta</taxon>
        <taxon>Spermatophyta</taxon>
        <taxon>Magnoliopsida</taxon>
        <taxon>eudicotyledons</taxon>
        <taxon>Gunneridae</taxon>
        <taxon>Pentapetalae</taxon>
        <taxon>rosids</taxon>
        <taxon>malvids</taxon>
        <taxon>Sapindales</taxon>
        <taxon>Anacardiaceae</taxon>
        <taxon>Pistacia</taxon>
    </lineage>
</organism>
<name>A0ACC0ZQT3_9ROSI</name>
<dbReference type="EMBL" id="CM047736">
    <property type="protein sequence ID" value="KAJ0054365.1"/>
    <property type="molecule type" value="Genomic_DNA"/>
</dbReference>
<comment type="caution">
    <text evidence="1">The sequence shown here is derived from an EMBL/GenBank/DDBJ whole genome shotgun (WGS) entry which is preliminary data.</text>
</comment>
<keyword evidence="2" id="KW-1185">Reference proteome</keyword>
<dbReference type="Proteomes" id="UP001163603">
    <property type="component" value="Chromosome 1"/>
</dbReference>